<keyword evidence="2" id="KW-1185">Reference proteome</keyword>
<proteinExistence type="predicted"/>
<name>A0A3M7PCN6_BRAPC</name>
<organism evidence="1 2">
    <name type="scientific">Brachionus plicatilis</name>
    <name type="common">Marine rotifer</name>
    <name type="synonym">Brachionus muelleri</name>
    <dbReference type="NCBI Taxonomy" id="10195"/>
    <lineage>
        <taxon>Eukaryota</taxon>
        <taxon>Metazoa</taxon>
        <taxon>Spiralia</taxon>
        <taxon>Gnathifera</taxon>
        <taxon>Rotifera</taxon>
        <taxon>Eurotatoria</taxon>
        <taxon>Monogononta</taxon>
        <taxon>Pseudotrocha</taxon>
        <taxon>Ploima</taxon>
        <taxon>Brachionidae</taxon>
        <taxon>Brachionus</taxon>
    </lineage>
</organism>
<dbReference type="EMBL" id="REGN01011832">
    <property type="protein sequence ID" value="RMZ96865.1"/>
    <property type="molecule type" value="Genomic_DNA"/>
</dbReference>
<gene>
    <name evidence="1" type="ORF">BpHYR1_036663</name>
</gene>
<reference evidence="1 2" key="1">
    <citation type="journal article" date="2018" name="Sci. Rep.">
        <title>Genomic signatures of local adaptation to the degree of environmental predictability in rotifers.</title>
        <authorList>
            <person name="Franch-Gras L."/>
            <person name="Hahn C."/>
            <person name="Garcia-Roger E.M."/>
            <person name="Carmona M.J."/>
            <person name="Serra M."/>
            <person name="Gomez A."/>
        </authorList>
    </citation>
    <scope>NUCLEOTIDE SEQUENCE [LARGE SCALE GENOMIC DNA]</scope>
    <source>
        <strain evidence="1">HYR1</strain>
    </source>
</reference>
<dbReference type="AlphaFoldDB" id="A0A3M7PCN6"/>
<sequence length="83" mass="10052">MCIRKIRSFASSYLLKNLVYISQNLNQRHFIFRHLCNSYWIHSFKKEIGSFWLNISKIQRFTYAISVRSDQKKIIIFSIGYIK</sequence>
<evidence type="ECO:0000313" key="1">
    <source>
        <dbReference type="EMBL" id="RMZ96865.1"/>
    </source>
</evidence>
<dbReference type="Proteomes" id="UP000276133">
    <property type="component" value="Unassembled WGS sequence"/>
</dbReference>
<protein>
    <submittedName>
        <fullName evidence="1">Uncharacterized protein</fullName>
    </submittedName>
</protein>
<accession>A0A3M7PCN6</accession>
<comment type="caution">
    <text evidence="1">The sequence shown here is derived from an EMBL/GenBank/DDBJ whole genome shotgun (WGS) entry which is preliminary data.</text>
</comment>
<evidence type="ECO:0000313" key="2">
    <source>
        <dbReference type="Proteomes" id="UP000276133"/>
    </source>
</evidence>